<keyword evidence="1" id="KW-0812">Transmembrane</keyword>
<feature type="transmembrane region" description="Helical" evidence="1">
    <location>
        <begin position="350"/>
        <end position="371"/>
    </location>
</feature>
<evidence type="ECO:0008006" key="4">
    <source>
        <dbReference type="Google" id="ProtNLM"/>
    </source>
</evidence>
<keyword evidence="1" id="KW-1133">Transmembrane helix</keyword>
<organism evidence="2 3">
    <name type="scientific">Lentilactobacillus rapi</name>
    <dbReference type="NCBI Taxonomy" id="481723"/>
    <lineage>
        <taxon>Bacteria</taxon>
        <taxon>Bacillati</taxon>
        <taxon>Bacillota</taxon>
        <taxon>Bacilli</taxon>
        <taxon>Lactobacillales</taxon>
        <taxon>Lactobacillaceae</taxon>
        <taxon>Lentilactobacillus</taxon>
    </lineage>
</organism>
<sequence length="474" mass="52145">MLMKGMVIVLRITWLQFKHSFKVWLLTLLLFVVTGFLVGTCLNAAFAIADYFPSLPKAHNPTDLFLYPLIFGLITVLIVSSGVVKLVINSLSQEYALWTILGANPRQLSGLIGGQMALIAALGSLVGFILSVPVMVPVDQWFVVTLLGSEWTPKIPQIPQSFSLTACVLTVLFTVGVSGLAGYLHAHKLFVSSQDDLLTFKKSRSPFQRVSQALLIVVSAAGVVFCYWNSLSVTPQAQAYLDRHHFYEAGKTYIPNLMLILLLSIILFALIAKAILPWVIQLWTWLLPRKSSATVNDAFWSTVFDKEYLTSLISPLTAGSFMLTGITCIAGEISNGGPNAAAAANTRESVIGFVGVPLSIILANVLTITILTSAQKRAGIRQLSRLGFTRRNLVVEKVQEALIYATTFFICAVLGILPFNLLTDHIVLMTHRTIALSGWSIFTWPLWLWLIMMIFIAVVGSWQAKVVSNRLVDN</sequence>
<dbReference type="STRING" id="1423795.FD12_GL002482"/>
<dbReference type="EMBL" id="BKAM01000033">
    <property type="protein sequence ID" value="GEP72778.1"/>
    <property type="molecule type" value="Genomic_DNA"/>
</dbReference>
<feature type="transmembrane region" description="Helical" evidence="1">
    <location>
        <begin position="158"/>
        <end position="184"/>
    </location>
</feature>
<reference evidence="2 3" key="1">
    <citation type="submission" date="2019-07" db="EMBL/GenBank/DDBJ databases">
        <title>Whole genome shotgun sequence of Lactobacillus rapi NBRC 109618.</title>
        <authorList>
            <person name="Hosoyama A."/>
            <person name="Uohara A."/>
            <person name="Ohji S."/>
            <person name="Ichikawa N."/>
        </authorList>
    </citation>
    <scope>NUCLEOTIDE SEQUENCE [LARGE SCALE GENOMIC DNA]</scope>
    <source>
        <strain evidence="2 3">NBRC 109618</strain>
    </source>
</reference>
<evidence type="ECO:0000256" key="1">
    <source>
        <dbReference type="SAM" id="Phobius"/>
    </source>
</evidence>
<accession>A0A512PNJ5</accession>
<feature type="transmembrane region" description="Helical" evidence="1">
    <location>
        <begin position="65"/>
        <end position="88"/>
    </location>
</feature>
<feature type="transmembrane region" description="Helical" evidence="1">
    <location>
        <begin position="401"/>
        <end position="421"/>
    </location>
</feature>
<evidence type="ECO:0000313" key="2">
    <source>
        <dbReference type="EMBL" id="GEP72778.1"/>
    </source>
</evidence>
<feature type="transmembrane region" description="Helical" evidence="1">
    <location>
        <begin position="441"/>
        <end position="462"/>
    </location>
</feature>
<gene>
    <name evidence="2" type="ORF">LRA02_16460</name>
</gene>
<keyword evidence="1" id="KW-0472">Membrane</keyword>
<dbReference type="Proteomes" id="UP000321569">
    <property type="component" value="Unassembled WGS sequence"/>
</dbReference>
<name>A0A512PNJ5_9LACO</name>
<protein>
    <recommendedName>
        <fullName evidence="4">ABC3 transporter permease protein domain-containing protein</fullName>
    </recommendedName>
</protein>
<feature type="transmembrane region" description="Helical" evidence="1">
    <location>
        <begin position="116"/>
        <end position="138"/>
    </location>
</feature>
<dbReference type="AlphaFoldDB" id="A0A512PNJ5"/>
<comment type="caution">
    <text evidence="2">The sequence shown here is derived from an EMBL/GenBank/DDBJ whole genome shotgun (WGS) entry which is preliminary data.</text>
</comment>
<proteinExistence type="predicted"/>
<feature type="transmembrane region" description="Helical" evidence="1">
    <location>
        <begin position="210"/>
        <end position="230"/>
    </location>
</feature>
<feature type="transmembrane region" description="Helical" evidence="1">
    <location>
        <begin position="308"/>
        <end position="330"/>
    </location>
</feature>
<evidence type="ECO:0000313" key="3">
    <source>
        <dbReference type="Proteomes" id="UP000321569"/>
    </source>
</evidence>
<feature type="transmembrane region" description="Helical" evidence="1">
    <location>
        <begin position="257"/>
        <end position="287"/>
    </location>
</feature>